<protein>
    <submittedName>
        <fullName evidence="1">Eukaryotic-type carbonic anhydrase family protein</fullName>
    </submittedName>
</protein>
<dbReference type="RefSeq" id="XP_001013857.1">
    <property type="nucleotide sequence ID" value="XM_001013857.1"/>
</dbReference>
<dbReference type="GeneID" id="7823101"/>
<dbReference type="Proteomes" id="UP000009168">
    <property type="component" value="Unassembled WGS sequence"/>
</dbReference>
<proteinExistence type="predicted"/>
<reference evidence="2" key="1">
    <citation type="journal article" date="2006" name="PLoS Biol.">
        <title>Macronuclear genome sequence of the ciliate Tetrahymena thermophila, a model eukaryote.</title>
        <authorList>
            <person name="Eisen J.A."/>
            <person name="Coyne R.S."/>
            <person name="Wu M."/>
            <person name="Wu D."/>
            <person name="Thiagarajan M."/>
            <person name="Wortman J.R."/>
            <person name="Badger J.H."/>
            <person name="Ren Q."/>
            <person name="Amedeo P."/>
            <person name="Jones K.M."/>
            <person name="Tallon L.J."/>
            <person name="Delcher A.L."/>
            <person name="Salzberg S.L."/>
            <person name="Silva J.C."/>
            <person name="Haas B.J."/>
            <person name="Majoros W.H."/>
            <person name="Farzad M."/>
            <person name="Carlton J.M."/>
            <person name="Smith R.K. Jr."/>
            <person name="Garg J."/>
            <person name="Pearlman R.E."/>
            <person name="Karrer K.M."/>
            <person name="Sun L."/>
            <person name="Manning G."/>
            <person name="Elde N.C."/>
            <person name="Turkewitz A.P."/>
            <person name="Asai D.J."/>
            <person name="Wilkes D.E."/>
            <person name="Wang Y."/>
            <person name="Cai H."/>
            <person name="Collins K."/>
            <person name="Stewart B.A."/>
            <person name="Lee S.R."/>
            <person name="Wilamowska K."/>
            <person name="Weinberg Z."/>
            <person name="Ruzzo W.L."/>
            <person name="Wloga D."/>
            <person name="Gaertig J."/>
            <person name="Frankel J."/>
            <person name="Tsao C.-C."/>
            <person name="Gorovsky M.A."/>
            <person name="Keeling P.J."/>
            <person name="Waller R.F."/>
            <person name="Patron N.J."/>
            <person name="Cherry J.M."/>
            <person name="Stover N.A."/>
            <person name="Krieger C.J."/>
            <person name="del Toro C."/>
            <person name="Ryder H.F."/>
            <person name="Williamson S.C."/>
            <person name="Barbeau R.A."/>
            <person name="Hamilton E.P."/>
            <person name="Orias E."/>
        </authorList>
    </citation>
    <scope>NUCLEOTIDE SEQUENCE [LARGE SCALE GENOMIC DNA]</scope>
    <source>
        <strain evidence="2">SB210</strain>
    </source>
</reference>
<dbReference type="EMBL" id="GG662723">
    <property type="protein sequence ID" value="EAR93612.1"/>
    <property type="molecule type" value="Genomic_DNA"/>
</dbReference>
<dbReference type="InParanoid" id="Q23AT0"/>
<name>Q23AT0_TETTS</name>
<sequence>MEIELVNRDQQIILSQPENRGASKFFQGFIEIIVDSKRHQKFDKKNDYRDKFVGMCNYKNINNLTIERCLKSQRLFHLGGGYLIEIYSSDEEIENSVFNHCKMVQLSQRYNDGSVKFEMGCNEITFDYERIAEILYSTQNNENYTIANKLLKVKPMIMNLKNTIERLFLKQETSQIEQIICKRKEYQEIYKKQSLQMYVNDEDFYQTVTYCLDMSLQSNILTDYTFSNPMIALNGVETEDLINYVMKNTLFWMFSKHSRREFLLSSLEIINSQLNQTFTYLNPNINILTIDEIPLTTPCQITAIPLNYPSDLLFKGEEFDLINKFDYLFIIKYNISIENIKYVIQTREAKISNLNIKQSYMHRELDQYIAENFETYMQNLVFLEKYYEKQIQQKKSKNQQIFQKKRLLQTCSYKYI</sequence>
<dbReference type="AlphaFoldDB" id="Q23AT0"/>
<evidence type="ECO:0000313" key="2">
    <source>
        <dbReference type="Proteomes" id="UP000009168"/>
    </source>
</evidence>
<gene>
    <name evidence="1" type="ORF">TTHERM_00770650</name>
</gene>
<accession>Q23AT0</accession>
<keyword evidence="2" id="KW-1185">Reference proteome</keyword>
<dbReference type="KEGG" id="tet:TTHERM_00770650"/>
<evidence type="ECO:0000313" key="1">
    <source>
        <dbReference type="EMBL" id="EAR93612.1"/>
    </source>
</evidence>
<dbReference type="HOGENOM" id="CLU_661383_0_0_1"/>
<organism evidence="1 2">
    <name type="scientific">Tetrahymena thermophila (strain SB210)</name>
    <dbReference type="NCBI Taxonomy" id="312017"/>
    <lineage>
        <taxon>Eukaryota</taxon>
        <taxon>Sar</taxon>
        <taxon>Alveolata</taxon>
        <taxon>Ciliophora</taxon>
        <taxon>Intramacronucleata</taxon>
        <taxon>Oligohymenophorea</taxon>
        <taxon>Hymenostomatida</taxon>
        <taxon>Tetrahymenina</taxon>
        <taxon>Tetrahymenidae</taxon>
        <taxon>Tetrahymena</taxon>
    </lineage>
</organism>